<reference evidence="1 2" key="1">
    <citation type="journal article" date="2023" name="Res Sq">
        <title>Genomic and morphological characterization of Knufia obscura isolated from the Mars 2020 spacecraft assembly facility.</title>
        <authorList>
            <person name="Chander A.M."/>
            <person name="Teixeira M.M."/>
            <person name="Singh N.K."/>
            <person name="Williams M.P."/>
            <person name="Parker C.W."/>
            <person name="Leo P."/>
            <person name="Stajich J.E."/>
            <person name="Torok T."/>
            <person name="Tighe S."/>
            <person name="Mason C.E."/>
            <person name="Venkateswaran K."/>
        </authorList>
    </citation>
    <scope>NUCLEOTIDE SEQUENCE [LARGE SCALE GENOMIC DNA]</scope>
    <source>
        <strain evidence="1 2">CCFEE 5817</strain>
    </source>
</reference>
<name>A0ABR0RW41_9EURO</name>
<dbReference type="Gene3D" id="2.60.120.400">
    <property type="entry name" value="Calcium-mediated lectin"/>
    <property type="match status" value="1"/>
</dbReference>
<comment type="caution">
    <text evidence="1">The sequence shown here is derived from an EMBL/GenBank/DDBJ whole genome shotgun (WGS) entry which is preliminary data.</text>
</comment>
<proteinExistence type="predicted"/>
<evidence type="ECO:0000313" key="2">
    <source>
        <dbReference type="Proteomes" id="UP001334248"/>
    </source>
</evidence>
<accession>A0ABR0RW41</accession>
<dbReference type="InterPro" id="IPR036684">
    <property type="entry name" value="Ca_lectin_sf"/>
</dbReference>
<sequence length="290" mass="30557">MPSNPVTVTIPANCVGQIVAMTNAAWTQRATITIPGTQGGTFLGSGEGAPMPLTNGRKSLPINTGSTATTCSIFFEFSSRPGTWNTARVSPPVITTGDKLTTIQIVSEDSADNDNNDTILGISLFSTAASEIQDAQGEEAASANAIQVQASATTPETAQPEKANLNALLDVHAKTYYNNPAVQGGVEHNISLDFDSARPGPAGRRVIPGTCRSMGWESSPVQCEWVPGVVWNTVILTVICTGCTFQGMAGARLVITTSTWCTGTKLANWWSPDWTGEMSGTTFTLREVTP</sequence>
<evidence type="ECO:0000313" key="1">
    <source>
        <dbReference type="EMBL" id="KAK5944647.1"/>
    </source>
</evidence>
<gene>
    <name evidence="1" type="ORF">PMZ80_001845</name>
</gene>
<dbReference type="GeneID" id="89995294"/>
<dbReference type="RefSeq" id="XP_064732737.1">
    <property type="nucleotide sequence ID" value="XM_064870284.1"/>
</dbReference>
<organism evidence="1 2">
    <name type="scientific">Knufia obscura</name>
    <dbReference type="NCBI Taxonomy" id="1635080"/>
    <lineage>
        <taxon>Eukaryota</taxon>
        <taxon>Fungi</taxon>
        <taxon>Dikarya</taxon>
        <taxon>Ascomycota</taxon>
        <taxon>Pezizomycotina</taxon>
        <taxon>Eurotiomycetes</taxon>
        <taxon>Chaetothyriomycetidae</taxon>
        <taxon>Chaetothyriales</taxon>
        <taxon>Trichomeriaceae</taxon>
        <taxon>Knufia</taxon>
    </lineage>
</organism>
<keyword evidence="2" id="KW-1185">Reference proteome</keyword>
<dbReference type="Proteomes" id="UP001334248">
    <property type="component" value="Unassembled WGS sequence"/>
</dbReference>
<protein>
    <submittedName>
        <fullName evidence="1">Uncharacterized protein</fullName>
    </submittedName>
</protein>
<dbReference type="EMBL" id="JAVHJV010000002">
    <property type="protein sequence ID" value="KAK5944647.1"/>
    <property type="molecule type" value="Genomic_DNA"/>
</dbReference>